<evidence type="ECO:0000256" key="2">
    <source>
        <dbReference type="PIRSR" id="PIRSR617763-1"/>
    </source>
</evidence>
<accession>A0A271VSW7</accession>
<protein>
    <submittedName>
        <fullName evidence="4">Cysteine desulfurase sulfur acceptor subunit CsdE</fullName>
    </submittedName>
</protein>
<organism evidence="4 5">
    <name type="scientific">Vibrio metoecus</name>
    <dbReference type="NCBI Taxonomy" id="1481663"/>
    <lineage>
        <taxon>Bacteria</taxon>
        <taxon>Pseudomonadati</taxon>
        <taxon>Pseudomonadota</taxon>
        <taxon>Gammaproteobacteria</taxon>
        <taxon>Vibrionales</taxon>
        <taxon>Vibrionaceae</taxon>
        <taxon>Vibrio</taxon>
    </lineage>
</organism>
<dbReference type="InterPro" id="IPR003808">
    <property type="entry name" value="Fe-S_metab-assoc_dom"/>
</dbReference>
<dbReference type="AlphaFoldDB" id="A0A271VSW7"/>
<evidence type="ECO:0000313" key="4">
    <source>
        <dbReference type="EMBL" id="PAR21250.1"/>
    </source>
</evidence>
<comment type="similarity">
    <text evidence="1">Belongs to the SufE family.</text>
</comment>
<dbReference type="Gene3D" id="3.90.1010.10">
    <property type="match status" value="1"/>
</dbReference>
<dbReference type="EMBL" id="NMSH01000010">
    <property type="protein sequence ID" value="PAR21250.1"/>
    <property type="molecule type" value="Genomic_DNA"/>
</dbReference>
<sequence>MMSQFPAHPFGDEINAQTVLETMQTLHGWEDRYRQIIQWGKLLPVMPEALKSEQVLVSGCESEVWLVAEQQGEPWFFCADSDARIVRGLIAIVLAALNGKTSAEISAFSMDDYFAQLGLLAHLSPSRGNGLQAIVATIQAKAKN</sequence>
<dbReference type="PANTHER" id="PTHR43597:SF5">
    <property type="entry name" value="SUFE-LIKE PROTEIN 2, CHLOROPLASTIC"/>
    <property type="match status" value="1"/>
</dbReference>
<dbReference type="Proteomes" id="UP000216173">
    <property type="component" value="Unassembled WGS sequence"/>
</dbReference>
<dbReference type="SUPFAM" id="SSF82649">
    <property type="entry name" value="SufE/NifU"/>
    <property type="match status" value="1"/>
</dbReference>
<dbReference type="PANTHER" id="PTHR43597">
    <property type="entry name" value="SULFUR ACCEPTOR PROTEIN CSDE"/>
    <property type="match status" value="1"/>
</dbReference>
<proteinExistence type="inferred from homology"/>
<comment type="caution">
    <text evidence="4">The sequence shown here is derived from an EMBL/GenBank/DDBJ whole genome shotgun (WGS) entry which is preliminary data.</text>
</comment>
<evidence type="ECO:0000313" key="5">
    <source>
        <dbReference type="Proteomes" id="UP000216173"/>
    </source>
</evidence>
<dbReference type="NCBIfam" id="TIGR03391">
    <property type="entry name" value="FeS_syn_CsdE"/>
    <property type="match status" value="1"/>
</dbReference>
<dbReference type="InterPro" id="IPR017763">
    <property type="entry name" value="Cysteine_desulfurase_CsdE"/>
</dbReference>
<gene>
    <name evidence="4" type="primary">csdE</name>
    <name evidence="4" type="ORF">CGU03_08675</name>
</gene>
<dbReference type="Pfam" id="PF02657">
    <property type="entry name" value="SufE"/>
    <property type="match status" value="1"/>
</dbReference>
<name>A0A271VSW7_VIBMT</name>
<feature type="domain" description="Fe-S metabolism associated" evidence="3">
    <location>
        <begin position="21"/>
        <end position="140"/>
    </location>
</feature>
<reference evidence="5" key="1">
    <citation type="submission" date="2017-07" db="EMBL/GenBank/DDBJ databases">
        <authorList>
            <person name="Boucher Y."/>
            <person name="Orata F.D."/>
        </authorList>
    </citation>
    <scope>NUCLEOTIDE SEQUENCE [LARGE SCALE GENOMIC DNA]</scope>
    <source>
        <strain evidence="5">OYP9E10</strain>
    </source>
</reference>
<evidence type="ECO:0000256" key="1">
    <source>
        <dbReference type="ARBA" id="ARBA00010282"/>
    </source>
</evidence>
<feature type="active site" description="Cysteine persulfide intermediate" evidence="2">
    <location>
        <position position="60"/>
    </location>
</feature>
<evidence type="ECO:0000259" key="3">
    <source>
        <dbReference type="Pfam" id="PF02657"/>
    </source>
</evidence>